<dbReference type="Pfam" id="PF00989">
    <property type="entry name" value="PAS"/>
    <property type="match status" value="1"/>
</dbReference>
<accession>A0ABV6RIG3</accession>
<dbReference type="PANTHER" id="PTHR44757">
    <property type="entry name" value="DIGUANYLATE CYCLASE DGCP"/>
    <property type="match status" value="1"/>
</dbReference>
<feature type="domain" description="PAS" evidence="1">
    <location>
        <begin position="119"/>
        <end position="174"/>
    </location>
</feature>
<dbReference type="SUPFAM" id="SSF55073">
    <property type="entry name" value="Nucleotide cyclase"/>
    <property type="match status" value="1"/>
</dbReference>
<feature type="domain" description="PAC" evidence="2">
    <location>
        <begin position="177"/>
        <end position="227"/>
    </location>
</feature>
<dbReference type="PROSITE" id="PS50113">
    <property type="entry name" value="PAC"/>
    <property type="match status" value="3"/>
</dbReference>
<feature type="domain" description="PAS" evidence="1">
    <location>
        <begin position="470"/>
        <end position="543"/>
    </location>
</feature>
<keyword evidence="6" id="KW-1185">Reference proteome</keyword>
<dbReference type="Gene3D" id="3.20.20.450">
    <property type="entry name" value="EAL domain"/>
    <property type="match status" value="1"/>
</dbReference>
<dbReference type="SUPFAM" id="SSF55785">
    <property type="entry name" value="PYP-like sensor domain (PAS domain)"/>
    <property type="match status" value="4"/>
</dbReference>
<feature type="domain" description="EAL" evidence="3">
    <location>
        <begin position="772"/>
        <end position="1024"/>
    </location>
</feature>
<dbReference type="Gene3D" id="2.10.70.100">
    <property type="match status" value="1"/>
</dbReference>
<dbReference type="InterPro" id="IPR000700">
    <property type="entry name" value="PAS-assoc_C"/>
</dbReference>
<dbReference type="CDD" id="cd01949">
    <property type="entry name" value="GGDEF"/>
    <property type="match status" value="1"/>
</dbReference>
<dbReference type="SMART" id="SM00052">
    <property type="entry name" value="EAL"/>
    <property type="match status" value="1"/>
</dbReference>
<comment type="caution">
    <text evidence="5">The sequence shown here is derived from an EMBL/GenBank/DDBJ whole genome shotgun (WGS) entry which is preliminary data.</text>
</comment>
<dbReference type="InterPro" id="IPR013767">
    <property type="entry name" value="PAS_fold"/>
</dbReference>
<dbReference type="Pfam" id="PF13426">
    <property type="entry name" value="PAS_9"/>
    <property type="match status" value="1"/>
</dbReference>
<feature type="domain" description="PAS" evidence="1">
    <location>
        <begin position="345"/>
        <end position="417"/>
    </location>
</feature>
<dbReference type="EMBL" id="JBHLTG010000001">
    <property type="protein sequence ID" value="MFC0676546.1"/>
    <property type="molecule type" value="Genomic_DNA"/>
</dbReference>
<dbReference type="SMART" id="SM00091">
    <property type="entry name" value="PAS"/>
    <property type="match status" value="4"/>
</dbReference>
<dbReference type="Gene3D" id="3.30.70.270">
    <property type="match status" value="1"/>
</dbReference>
<dbReference type="Proteomes" id="UP001589896">
    <property type="component" value="Unassembled WGS sequence"/>
</dbReference>
<protein>
    <submittedName>
        <fullName evidence="5">EAL domain-containing protein</fullName>
    </submittedName>
</protein>
<gene>
    <name evidence="5" type="ORF">ACFFGH_01605</name>
</gene>
<organism evidence="5 6">
    <name type="scientific">Lysobacter korlensis</name>
    <dbReference type="NCBI Taxonomy" id="553636"/>
    <lineage>
        <taxon>Bacteria</taxon>
        <taxon>Pseudomonadati</taxon>
        <taxon>Pseudomonadota</taxon>
        <taxon>Gammaproteobacteria</taxon>
        <taxon>Lysobacterales</taxon>
        <taxon>Lysobacteraceae</taxon>
        <taxon>Lysobacter</taxon>
    </lineage>
</organism>
<dbReference type="InterPro" id="IPR035965">
    <property type="entry name" value="PAS-like_dom_sf"/>
</dbReference>
<dbReference type="PROSITE" id="PS50112">
    <property type="entry name" value="PAS"/>
    <property type="match status" value="4"/>
</dbReference>
<dbReference type="Pfam" id="PF08447">
    <property type="entry name" value="PAS_3"/>
    <property type="match status" value="2"/>
</dbReference>
<dbReference type="NCBIfam" id="TIGR00229">
    <property type="entry name" value="sensory_box"/>
    <property type="match status" value="4"/>
</dbReference>
<evidence type="ECO:0000259" key="4">
    <source>
        <dbReference type="PROSITE" id="PS50887"/>
    </source>
</evidence>
<dbReference type="InterPro" id="IPR013655">
    <property type="entry name" value="PAS_fold_3"/>
</dbReference>
<feature type="domain" description="PAC" evidence="2">
    <location>
        <begin position="421"/>
        <end position="473"/>
    </location>
</feature>
<feature type="domain" description="GGDEF" evidence="4">
    <location>
        <begin position="630"/>
        <end position="763"/>
    </location>
</feature>
<sequence length="1031" mass="114838">MQASTVARARAGAVQRRVIGNCCDGETPECKRGGVEARCHDGPLRMMGAAAQPMGRPMQGQDRTTPGLLPALALAMAAYHLGAQCGGRTTRALAQELAQLRASNARLQHAERLAGIGQYVWNVDTGTLWWSQNCYRIYGLDPDDGIRIERAFDAIHPDDRDTAQRVTEAVLKGGRPTEIELRIVQPDGSVRHMLSSGEAYVENGERHVFGVMKDVTELEDARRRLLDAQANYQFLFDHNPIPMWLYDREQLTFLAVNEAALTQYGYSREELIGQSLSMIRPPEEAAAAKQAAARASSQQPQGRVWTHLLKDRSRRRMAVFTHDIEFEGRPARLVAVQDVTERERSEERFRLIARATSDAVFDLDLRHGELWWSDSLYALFGYEPDALHISRATWQALVHPDDIDRVTASFEKALASTSGEWRAEYRFLHARGEYVQVLTRGMIQRDSDGAAVRMVGGMLDVTDTRRYESMLRLLQRAVDAADNGLLITDACAPDHPVVYANPAFERMTGYAPDEILGRNPRVLQGDDRDQPGNAAIRDALAGEREVRALLRNYRKDGTLFWNEMYLAPVRDETGALTHFVGVLNDVSDRQQFEDRLAHRATHDTLTGLPNRVLLEDRLQQTLLAADRAGECVVVVFIDLDDFKLVNDSLGHGAGDLLLREVGRRLQAAVREADTVGRFGGDEFVAVLGATGGAEQPAELVARLMRALVAPMQLGDVRHLLSASTGYCVYPGDGHDASTLLRRADQAMYEAKRRGRNRAVAYRPAFDATLSRRLQLIHQLRDALERDEFELAFQPQVAADGEIAALEALVRWRHPARGLLLPAEFIAVCEDSGLIVELGRRILRDAVWCQRRLAAAGFGHIRIAVNVSAAQFTDDLYDDVAQALHGRPLADGGLDLELTERVIMDSPAHAIELMQRLAGLGVSFSIDDFGTGYSSLAYLKRFPIQRLKIDRSFVQDLGQDASDAAICQSIISLARALDLHTVAEGVETEQQRDWLRERGCEELQGYLWGKPQPFETLLPALQHGRWGARPHA</sequence>
<feature type="domain" description="PAC" evidence="2">
    <location>
        <begin position="544"/>
        <end position="598"/>
    </location>
</feature>
<dbReference type="PROSITE" id="PS50887">
    <property type="entry name" value="GGDEF"/>
    <property type="match status" value="1"/>
</dbReference>
<dbReference type="InterPro" id="IPR000160">
    <property type="entry name" value="GGDEF_dom"/>
</dbReference>
<dbReference type="Pfam" id="PF00990">
    <property type="entry name" value="GGDEF"/>
    <property type="match status" value="1"/>
</dbReference>
<reference evidence="5 6" key="1">
    <citation type="submission" date="2024-09" db="EMBL/GenBank/DDBJ databases">
        <authorList>
            <person name="Sun Q."/>
            <person name="Mori K."/>
        </authorList>
    </citation>
    <scope>NUCLEOTIDE SEQUENCE [LARGE SCALE GENOMIC DNA]</scope>
    <source>
        <strain evidence="5 6">KCTC 23076</strain>
    </source>
</reference>
<evidence type="ECO:0000259" key="2">
    <source>
        <dbReference type="PROSITE" id="PS50113"/>
    </source>
</evidence>
<dbReference type="InterPro" id="IPR029787">
    <property type="entry name" value="Nucleotide_cyclase"/>
</dbReference>
<dbReference type="RefSeq" id="WP_386664245.1">
    <property type="nucleotide sequence ID" value="NZ_JBHLTG010000001.1"/>
</dbReference>
<dbReference type="SMART" id="SM00267">
    <property type="entry name" value="GGDEF"/>
    <property type="match status" value="1"/>
</dbReference>
<dbReference type="CDD" id="cd01948">
    <property type="entry name" value="EAL"/>
    <property type="match status" value="1"/>
</dbReference>
<dbReference type="Gene3D" id="3.30.450.20">
    <property type="entry name" value="PAS domain"/>
    <property type="match status" value="4"/>
</dbReference>
<dbReference type="InterPro" id="IPR000014">
    <property type="entry name" value="PAS"/>
</dbReference>
<evidence type="ECO:0000313" key="6">
    <source>
        <dbReference type="Proteomes" id="UP001589896"/>
    </source>
</evidence>
<dbReference type="InterPro" id="IPR043128">
    <property type="entry name" value="Rev_trsase/Diguanyl_cyclase"/>
</dbReference>
<dbReference type="NCBIfam" id="TIGR00254">
    <property type="entry name" value="GGDEF"/>
    <property type="match status" value="1"/>
</dbReference>
<dbReference type="InterPro" id="IPR035919">
    <property type="entry name" value="EAL_sf"/>
</dbReference>
<dbReference type="InterPro" id="IPR052155">
    <property type="entry name" value="Biofilm_reg_signaling"/>
</dbReference>
<name>A0ABV6RIG3_9GAMM</name>
<dbReference type="PANTHER" id="PTHR44757:SF2">
    <property type="entry name" value="BIOFILM ARCHITECTURE MAINTENANCE PROTEIN MBAA"/>
    <property type="match status" value="1"/>
</dbReference>
<evidence type="ECO:0000259" key="1">
    <source>
        <dbReference type="PROSITE" id="PS50112"/>
    </source>
</evidence>
<dbReference type="SUPFAM" id="SSF141868">
    <property type="entry name" value="EAL domain-like"/>
    <property type="match status" value="1"/>
</dbReference>
<dbReference type="PROSITE" id="PS50883">
    <property type="entry name" value="EAL"/>
    <property type="match status" value="1"/>
</dbReference>
<feature type="domain" description="PAS" evidence="1">
    <location>
        <begin position="228"/>
        <end position="299"/>
    </location>
</feature>
<dbReference type="InterPro" id="IPR001610">
    <property type="entry name" value="PAC"/>
</dbReference>
<dbReference type="InterPro" id="IPR001633">
    <property type="entry name" value="EAL_dom"/>
</dbReference>
<evidence type="ECO:0000259" key="3">
    <source>
        <dbReference type="PROSITE" id="PS50883"/>
    </source>
</evidence>
<dbReference type="SMART" id="SM00086">
    <property type="entry name" value="PAC"/>
    <property type="match status" value="3"/>
</dbReference>
<dbReference type="Pfam" id="PF00563">
    <property type="entry name" value="EAL"/>
    <property type="match status" value="1"/>
</dbReference>
<evidence type="ECO:0000313" key="5">
    <source>
        <dbReference type="EMBL" id="MFC0676546.1"/>
    </source>
</evidence>
<proteinExistence type="predicted"/>
<dbReference type="CDD" id="cd00130">
    <property type="entry name" value="PAS"/>
    <property type="match status" value="4"/>
</dbReference>